<keyword evidence="7 13" id="KW-0256">Endoplasmic reticulum</keyword>
<dbReference type="FunFam" id="3.50.50.60:FF:000166">
    <property type="entry name" value="Squalene monooxygenase Erg1"/>
    <property type="match status" value="1"/>
</dbReference>
<feature type="transmembrane region" description="Helical" evidence="13">
    <location>
        <begin position="448"/>
        <end position="467"/>
    </location>
</feature>
<dbReference type="InterPro" id="IPR013698">
    <property type="entry name" value="Squalene_epoxidase"/>
</dbReference>
<comment type="similarity">
    <text evidence="4 13">Belongs to the squalene monooxygenase family.</text>
</comment>
<evidence type="ECO:0000256" key="9">
    <source>
        <dbReference type="ARBA" id="ARBA00022848"/>
    </source>
</evidence>
<comment type="catalytic activity">
    <reaction evidence="13">
        <text>squalene + reduced [NADPH--hemoprotein reductase] + O2 = (S)-2,3-epoxysqualene + oxidized [NADPH--hemoprotein reductase] + H2O + H(+)</text>
        <dbReference type="Rhea" id="RHEA:25282"/>
        <dbReference type="Rhea" id="RHEA-COMP:11964"/>
        <dbReference type="Rhea" id="RHEA-COMP:11965"/>
        <dbReference type="ChEBI" id="CHEBI:15377"/>
        <dbReference type="ChEBI" id="CHEBI:15378"/>
        <dbReference type="ChEBI" id="CHEBI:15379"/>
        <dbReference type="ChEBI" id="CHEBI:15440"/>
        <dbReference type="ChEBI" id="CHEBI:15441"/>
        <dbReference type="ChEBI" id="CHEBI:57618"/>
        <dbReference type="ChEBI" id="CHEBI:58210"/>
        <dbReference type="EC" id="1.14.14.17"/>
    </reaction>
</comment>
<organism evidence="15">
    <name type="scientific">Absidia glauca</name>
    <name type="common">Pin mould</name>
    <dbReference type="NCBI Taxonomy" id="4829"/>
    <lineage>
        <taxon>Eukaryota</taxon>
        <taxon>Fungi</taxon>
        <taxon>Fungi incertae sedis</taxon>
        <taxon>Mucoromycota</taxon>
        <taxon>Mucoromycotina</taxon>
        <taxon>Mucoromycetes</taxon>
        <taxon>Mucorales</taxon>
        <taxon>Cunninghamellaceae</taxon>
        <taxon>Absidia</taxon>
    </lineage>
</organism>
<evidence type="ECO:0000313" key="16">
    <source>
        <dbReference type="Proteomes" id="UP000078561"/>
    </source>
</evidence>
<evidence type="ECO:0000259" key="14">
    <source>
        <dbReference type="Pfam" id="PF08491"/>
    </source>
</evidence>
<sequence length="472" mass="52014">MAVIETTQTEYDIIIVGAGILGTAAAKAFGDAGRQVLLVERDLSCPDRIVGELLQPGGVNALKVLGLEDCIEGIDGVTCHGYGVIRGEQTVAIPYPINPTTGEEAVGKSFHHGRFVDKLRKTTMNTKNVTVKEATVTELLKDNVPKDEDEQCRHEKTIGVSTQAKDGSQERYYAPLTIVADGLFSKFRKELTTKTPDVRSYFVGFVMKNVVLPMPEHGHVVLATPSPILMYQISTEDTRILVDVPGQLPSASNGDLKKYLLEKVTPQLPETVQPSFATALETERLRSMPNGFLPPSLNNNEGMIVLGDAMNMRHPLTGGGMTVALSDVVLLQELLSPENIPSLTDAKSVMDQMKVFHWKRKKYCTSINVLAMALYRLFAAEDENLAVLQRGCFGYFQLGGECIDGPCGLLSGLIQQPMVLVYHFFAVAIYAIYLEFKTGGWRKIPANFIKIFTVLYTACITIFPYLWSELQK</sequence>
<reference evidence="15" key="1">
    <citation type="submission" date="2016-04" db="EMBL/GenBank/DDBJ databases">
        <authorList>
            <person name="Evans L.H."/>
            <person name="Alamgir A."/>
            <person name="Owens N."/>
            <person name="Weber N.D."/>
            <person name="Virtaneva K."/>
            <person name="Barbian K."/>
            <person name="Babar A."/>
            <person name="Rosenke K."/>
        </authorList>
    </citation>
    <scope>NUCLEOTIDE SEQUENCE [LARGE SCALE GENOMIC DNA]</scope>
    <source>
        <strain evidence="15">CBS 101.48</strain>
    </source>
</reference>
<evidence type="ECO:0000256" key="6">
    <source>
        <dbReference type="ARBA" id="ARBA00022692"/>
    </source>
</evidence>
<evidence type="ECO:0000256" key="10">
    <source>
        <dbReference type="ARBA" id="ARBA00022989"/>
    </source>
</evidence>
<evidence type="ECO:0000256" key="13">
    <source>
        <dbReference type="RuleBase" id="RU367121"/>
    </source>
</evidence>
<dbReference type="AlphaFoldDB" id="A0A163J2S9"/>
<evidence type="ECO:0000256" key="7">
    <source>
        <dbReference type="ARBA" id="ARBA00022824"/>
    </source>
</evidence>
<comment type="subcellular location">
    <subcellularLocation>
        <location evidence="3 13">Endoplasmic reticulum membrane</location>
        <topology evidence="3 13">Multi-pass membrane protein</topology>
    </subcellularLocation>
    <subcellularLocation>
        <location evidence="2">Microsome membrane</location>
        <topology evidence="2">Multi-pass membrane protein</topology>
    </subcellularLocation>
</comment>
<evidence type="ECO:0000256" key="5">
    <source>
        <dbReference type="ARBA" id="ARBA00022630"/>
    </source>
</evidence>
<keyword evidence="6 13" id="KW-0812">Transmembrane</keyword>
<feature type="transmembrane region" description="Helical" evidence="13">
    <location>
        <begin position="419"/>
        <end position="436"/>
    </location>
</feature>
<dbReference type="GO" id="GO:0004506">
    <property type="term" value="F:squalene monooxygenase activity"/>
    <property type="evidence" value="ECO:0007669"/>
    <property type="project" value="UniProtKB-UniRule"/>
</dbReference>
<comment type="function">
    <text evidence="13">Catalyzes the stereospecific oxidation of squalene to (S)-2,3-epoxysqualene, and is considered to be a rate-limiting enzyme in steroid biosynthesis.</text>
</comment>
<name>A0A163J2S9_ABSGL</name>
<keyword evidence="5 13" id="KW-0285">Flavoprotein</keyword>
<dbReference type="GO" id="GO:0006696">
    <property type="term" value="P:ergosterol biosynthetic process"/>
    <property type="evidence" value="ECO:0007669"/>
    <property type="project" value="TreeGrafter"/>
</dbReference>
<evidence type="ECO:0000256" key="12">
    <source>
        <dbReference type="ARBA" id="ARBA00023136"/>
    </source>
</evidence>
<gene>
    <name evidence="15" type="primary">ABSGL_02241.1 scaffold 2873</name>
</gene>
<dbReference type="Gene3D" id="3.50.50.60">
    <property type="entry name" value="FAD/NAD(P)-binding domain"/>
    <property type="match status" value="1"/>
</dbReference>
<proteinExistence type="inferred from homology"/>
<protein>
    <recommendedName>
        <fullName evidence="13">Squalene monooxygenase</fullName>
        <ecNumber evidence="13">1.14.14.17</ecNumber>
    </recommendedName>
</protein>
<dbReference type="PANTHER" id="PTHR10835">
    <property type="entry name" value="SQUALENE MONOOXYGENASE"/>
    <property type="match status" value="1"/>
</dbReference>
<dbReference type="OrthoDB" id="1678617at2759"/>
<dbReference type="GO" id="GO:0005789">
    <property type="term" value="C:endoplasmic reticulum membrane"/>
    <property type="evidence" value="ECO:0007669"/>
    <property type="project" value="UniProtKB-SubCell"/>
</dbReference>
<dbReference type="SUPFAM" id="SSF51905">
    <property type="entry name" value="FAD/NAD(P)-binding domain"/>
    <property type="match status" value="1"/>
</dbReference>
<dbReference type="Pfam" id="PF08491">
    <property type="entry name" value="SE"/>
    <property type="match status" value="1"/>
</dbReference>
<keyword evidence="9" id="KW-0492">Microsome</keyword>
<dbReference type="EMBL" id="LT551286">
    <property type="protein sequence ID" value="SAL96814.1"/>
    <property type="molecule type" value="Genomic_DNA"/>
</dbReference>
<keyword evidence="12 13" id="KW-0472">Membrane</keyword>
<dbReference type="InterPro" id="IPR040125">
    <property type="entry name" value="Squalene_monox"/>
</dbReference>
<dbReference type="OMA" id="AKRTFYW"/>
<dbReference type="InParanoid" id="A0A163J2S9"/>
<keyword evidence="16" id="KW-1185">Reference proteome</keyword>
<evidence type="ECO:0000256" key="2">
    <source>
        <dbReference type="ARBA" id="ARBA00004154"/>
    </source>
</evidence>
<evidence type="ECO:0000256" key="1">
    <source>
        <dbReference type="ARBA" id="ARBA00001974"/>
    </source>
</evidence>
<dbReference type="EC" id="1.14.14.17" evidence="13"/>
<dbReference type="PRINTS" id="PR00420">
    <property type="entry name" value="RNGMNOXGNASE"/>
</dbReference>
<keyword evidence="10 13" id="KW-1133">Transmembrane helix</keyword>
<dbReference type="GO" id="GO:0050660">
    <property type="term" value="F:flavin adenine dinucleotide binding"/>
    <property type="evidence" value="ECO:0007669"/>
    <property type="project" value="UniProtKB-UniRule"/>
</dbReference>
<comment type="cofactor">
    <cofactor evidence="1 13">
        <name>FAD</name>
        <dbReference type="ChEBI" id="CHEBI:57692"/>
    </cofactor>
</comment>
<dbReference type="FunCoup" id="A0A163J2S9">
    <property type="interactions" value="231"/>
</dbReference>
<dbReference type="STRING" id="4829.A0A163J2S9"/>
<keyword evidence="8 13" id="KW-0274">FAD</keyword>
<evidence type="ECO:0000256" key="11">
    <source>
        <dbReference type="ARBA" id="ARBA00023002"/>
    </source>
</evidence>
<accession>A0A163J2S9</accession>
<evidence type="ECO:0000256" key="3">
    <source>
        <dbReference type="ARBA" id="ARBA00004477"/>
    </source>
</evidence>
<evidence type="ECO:0000313" key="15">
    <source>
        <dbReference type="EMBL" id="SAL96814.1"/>
    </source>
</evidence>
<dbReference type="Proteomes" id="UP000078561">
    <property type="component" value="Unassembled WGS sequence"/>
</dbReference>
<dbReference type="UniPathway" id="UPA00767">
    <property type="reaction ID" value="UER00752"/>
</dbReference>
<dbReference type="PANTHER" id="PTHR10835:SF0">
    <property type="entry name" value="SQUALENE MONOOXYGENASE"/>
    <property type="match status" value="1"/>
</dbReference>
<evidence type="ECO:0000256" key="8">
    <source>
        <dbReference type="ARBA" id="ARBA00022827"/>
    </source>
</evidence>
<evidence type="ECO:0000256" key="4">
    <source>
        <dbReference type="ARBA" id="ARBA00008802"/>
    </source>
</evidence>
<dbReference type="InterPro" id="IPR036188">
    <property type="entry name" value="FAD/NAD-bd_sf"/>
</dbReference>
<feature type="domain" description="Squalene epoxidase" evidence="14">
    <location>
        <begin position="174"/>
        <end position="447"/>
    </location>
</feature>
<keyword evidence="11 13" id="KW-0560">Oxidoreductase</keyword>